<sequence>MIRRLISAAIGILTVAVLTAPPAIALALPTPKDFVSNLDLECFKTSPYQPPAVTLTLRHLNPVLGHLPTEQVTLGPREQLCVPVAKNNALPPTPVLQFIRFVDLACYRIKGATANTQLVLSHLNPVLQTLPRQQVTLTSPQHLCVPVAKNDVTPPPEVLSLVSHIDLKCYDITPNTPMNRQLGLRQLNPLLVDRIPAHAAQVTAAQQLCVPVFKAGDTVPSAVFNILRWIDLEKYDILTSTTPTISLTLRHLNPVLGHLPPEQATLSSAVQLAVPVAKNGQFPPS</sequence>
<organism evidence="1 2">
    <name type="scientific">Sphaerisporangium siamense</name>
    <dbReference type="NCBI Taxonomy" id="795645"/>
    <lineage>
        <taxon>Bacteria</taxon>
        <taxon>Bacillati</taxon>
        <taxon>Actinomycetota</taxon>
        <taxon>Actinomycetes</taxon>
        <taxon>Streptosporangiales</taxon>
        <taxon>Streptosporangiaceae</taxon>
        <taxon>Sphaerisporangium</taxon>
    </lineage>
</organism>
<proteinExistence type="predicted"/>
<dbReference type="AlphaFoldDB" id="A0A7W7DF65"/>
<evidence type="ECO:0000313" key="1">
    <source>
        <dbReference type="EMBL" id="MBB4705749.1"/>
    </source>
</evidence>
<dbReference type="RefSeq" id="WP_184887673.1">
    <property type="nucleotide sequence ID" value="NZ_BOOV01000003.1"/>
</dbReference>
<gene>
    <name evidence="1" type="ORF">BJ982_007293</name>
</gene>
<dbReference type="EMBL" id="JACHND010000001">
    <property type="protein sequence ID" value="MBB4705749.1"/>
    <property type="molecule type" value="Genomic_DNA"/>
</dbReference>
<dbReference type="Proteomes" id="UP000542210">
    <property type="component" value="Unassembled WGS sequence"/>
</dbReference>
<protein>
    <submittedName>
        <fullName evidence="1">Uncharacterized protein</fullName>
    </submittedName>
</protein>
<comment type="caution">
    <text evidence="1">The sequence shown here is derived from an EMBL/GenBank/DDBJ whole genome shotgun (WGS) entry which is preliminary data.</text>
</comment>
<accession>A0A7W7DF65</accession>
<keyword evidence="2" id="KW-1185">Reference proteome</keyword>
<name>A0A7W7DF65_9ACTN</name>
<reference evidence="1 2" key="1">
    <citation type="submission" date="2020-08" db="EMBL/GenBank/DDBJ databases">
        <title>Sequencing the genomes of 1000 actinobacteria strains.</title>
        <authorList>
            <person name="Klenk H.-P."/>
        </authorList>
    </citation>
    <scope>NUCLEOTIDE SEQUENCE [LARGE SCALE GENOMIC DNA]</scope>
    <source>
        <strain evidence="1 2">DSM 45784</strain>
    </source>
</reference>
<evidence type="ECO:0000313" key="2">
    <source>
        <dbReference type="Proteomes" id="UP000542210"/>
    </source>
</evidence>